<dbReference type="PANTHER" id="PTHR11472">
    <property type="entry name" value="DNA REPAIR DEAD HELICASE RAD3/XP-D SUBFAMILY MEMBER"/>
    <property type="match status" value="1"/>
</dbReference>
<dbReference type="InterPro" id="IPR006310">
    <property type="entry name" value="DinG"/>
</dbReference>
<dbReference type="Gene3D" id="3.30.420.10">
    <property type="entry name" value="Ribonuclease H-like superfamily/Ribonuclease H"/>
    <property type="match status" value="1"/>
</dbReference>
<dbReference type="InterPro" id="IPR014001">
    <property type="entry name" value="Helicase_ATP-bd"/>
</dbReference>
<comment type="subunit">
    <text evidence="7">DNA polymerase III contains a core (composed of alpha, epsilon and theta chains) that associates with a tau subunit. This core dimerizes to form the POLIII' complex. PolIII' associates with the gamma complex (composed of gamma, delta, delta', psi and chi chains) and with the beta chain to form the complete DNA polymerase III complex.</text>
</comment>
<evidence type="ECO:0000313" key="12">
    <source>
        <dbReference type="Proteomes" id="UP000319619"/>
    </source>
</evidence>
<dbReference type="HAMAP" id="MF_02206">
    <property type="entry name" value="DinG_exonucl"/>
    <property type="match status" value="1"/>
</dbReference>
<keyword evidence="2 9" id="KW-0540">Nuclease</keyword>
<dbReference type="GO" id="GO:0003887">
    <property type="term" value="F:DNA-directed DNA polymerase activity"/>
    <property type="evidence" value="ECO:0007669"/>
    <property type="project" value="InterPro"/>
</dbReference>
<dbReference type="InterPro" id="IPR014013">
    <property type="entry name" value="Helic_SF1/SF2_ATP-bd_DinG/Rad3"/>
</dbReference>
<feature type="short sequence motif" description="DEAH box" evidence="9">
    <location>
        <begin position="503"/>
        <end position="506"/>
    </location>
</feature>
<dbReference type="SMART" id="SM00491">
    <property type="entry name" value="HELICc2"/>
    <property type="match status" value="1"/>
</dbReference>
<dbReference type="FunFam" id="3.30.420.10:FF:000045">
    <property type="entry name" value="3'-5' exonuclease DinG"/>
    <property type="match status" value="1"/>
</dbReference>
<protein>
    <recommendedName>
        <fullName evidence="9">3'-5' exonuclease DinG</fullName>
        <ecNumber evidence="9">3.1.-.-</ecNumber>
    </recommendedName>
</protein>
<evidence type="ECO:0000256" key="8">
    <source>
        <dbReference type="ARBA" id="ARBA00048954"/>
    </source>
</evidence>
<reference evidence="11 12" key="1">
    <citation type="submission" date="2017-06" db="EMBL/GenBank/DDBJ databases">
        <title>Novel microbial phyla capable of carbon fixation and sulfur reduction in deep-sea sediments.</title>
        <authorList>
            <person name="Huang J."/>
            <person name="Baker B."/>
            <person name="Wang Y."/>
        </authorList>
    </citation>
    <scope>NUCLEOTIDE SEQUENCE [LARGE SCALE GENOMIC DNA]</scope>
    <source>
        <strain evidence="11">B3_LCP</strain>
    </source>
</reference>
<dbReference type="Gene3D" id="3.40.50.300">
    <property type="entry name" value="P-loop containing nucleotide triphosphate hydrolases"/>
    <property type="match status" value="2"/>
</dbReference>
<evidence type="ECO:0000256" key="5">
    <source>
        <dbReference type="ARBA" id="ARBA00022840"/>
    </source>
</evidence>
<keyword evidence="3 9" id="KW-0547">Nucleotide-binding</keyword>
<comment type="function">
    <text evidence="6">DNA polymerase III is a complex, multichain enzyme responsible for most of the replicative synthesis in bacteria. The epsilon subunit contain the editing function and is a proofreading 3'-5' exonuclease.</text>
</comment>
<keyword evidence="4 9" id="KW-0378">Hydrolase</keyword>
<evidence type="ECO:0000256" key="2">
    <source>
        <dbReference type="ARBA" id="ARBA00022722"/>
    </source>
</evidence>
<dbReference type="EMBL" id="NJBN01000003">
    <property type="protein sequence ID" value="TKJ41015.1"/>
    <property type="molecule type" value="Genomic_DNA"/>
</dbReference>
<dbReference type="Pfam" id="PF00270">
    <property type="entry name" value="DEAD"/>
    <property type="match status" value="1"/>
</dbReference>
<dbReference type="CDD" id="cd06127">
    <property type="entry name" value="DEDDh"/>
    <property type="match status" value="1"/>
</dbReference>
<evidence type="ECO:0000259" key="10">
    <source>
        <dbReference type="PROSITE" id="PS51193"/>
    </source>
</evidence>
<dbReference type="GO" id="GO:0005524">
    <property type="term" value="F:ATP binding"/>
    <property type="evidence" value="ECO:0007669"/>
    <property type="project" value="UniProtKB-UniRule"/>
</dbReference>
<dbReference type="GO" id="GO:0003677">
    <property type="term" value="F:DNA binding"/>
    <property type="evidence" value="ECO:0007669"/>
    <property type="project" value="InterPro"/>
</dbReference>
<evidence type="ECO:0000256" key="7">
    <source>
        <dbReference type="ARBA" id="ARBA00026073"/>
    </source>
</evidence>
<dbReference type="Pfam" id="PF13307">
    <property type="entry name" value="Helicase_C_2"/>
    <property type="match status" value="1"/>
</dbReference>
<keyword evidence="5 9" id="KW-0067">ATP-binding</keyword>
<sequence>MNSPAIPKLPPDLFKAMGLSSFVAFDLETTGLDASKERIIEVGAVRFQDGSETEHFGSLVSCPFPLQPFITELTGISSDMLTGKPAEGEVVAELLEFIGDDPVVGHNVNFDLSFLKAAFKRAKTGKRSPKLLAVDTALISRVLLPTLPSRSLSALGNHFNLDTKVKHRATEDARRTGQLLRHLLAMFSQVDIKHVDLLRRISKGMNHPSDWIFPAWADYLMQTSTVEGAFQPHRLSFLSDNILGKLPDPISAEAAEAQTADEDTYCEIDSDNVSSFFQPDGRLQESFHNYEFRPEQVDMASSIADILNGSGYLAVEAGTGIGKSLAYLVPSIYWAQANRDLGERVIVSTNTRNLQEQLFFKDLPTLTEALPVKFSAVLLKGRSNYLCKRRWENLTTENPIRLSSNERLAMLPLVLWADQTRTGDVAETGAFGREGSGSLWARIASDGAACRGRRCRHRNFCFHTRVRSAAGRAHVVVINHALLMSDLAAEHVPIGAYRTLVIDEAHHLERAASQHLGRELNHWMFQSWIRRVFDAENVPTGLLAQIILGLGAARSDHPLLPGFSTAVEAAADKVNVLKFAAASFFDNITEAFRKSTSQNNNSYNEKIRLRQPDEKLAEIFSGEPQLLGTLRDLDKLFKILLETLQDIPMVVLQRGEDWMDDLRGVQEELQVFKANLDFFLQPADANWVYWAELPRKSDFTATLYAAPLNAGEILKTQLFSALRCVMMTSATLTVADRFHYFLRKVGLSDEENAVTLKLGSPFDLPTQMLIGLPAYLPQPKKAEYEAAITSLIQSSIKKLKRGTLGLFTSHRTLRSVGQALESQKITGQLLIQGKNGTRDQLLRRFRNEPGSVLLGTDSFWEGIDVVGKALELLIVAKLPFEVPSEPLVEAKLEKIKAEGKDPFMYYTVPEAIIRLRQGIGRLIRSKTDRGAVLICDSRLATTRYGEAFMKSLPVRALVFDSQEETIRALDDFFTEGRKEIQENL</sequence>
<evidence type="ECO:0000256" key="9">
    <source>
        <dbReference type="HAMAP-Rule" id="MF_02206"/>
    </source>
</evidence>
<dbReference type="GO" id="GO:0008408">
    <property type="term" value="F:3'-5' exonuclease activity"/>
    <property type="evidence" value="ECO:0007669"/>
    <property type="project" value="UniProtKB-UniRule"/>
</dbReference>
<feature type="binding site" evidence="9">
    <location>
        <begin position="317"/>
        <end position="324"/>
    </location>
    <ligand>
        <name>ATP</name>
        <dbReference type="ChEBI" id="CHEBI:30616"/>
    </ligand>
</feature>
<dbReference type="InterPro" id="IPR006054">
    <property type="entry name" value="DnaQ"/>
</dbReference>
<dbReference type="PROSITE" id="PS51193">
    <property type="entry name" value="HELICASE_ATP_BIND_2"/>
    <property type="match status" value="1"/>
</dbReference>
<dbReference type="InterPro" id="IPR011545">
    <property type="entry name" value="DEAD/DEAH_box_helicase_dom"/>
</dbReference>
<dbReference type="Pfam" id="PF00929">
    <property type="entry name" value="RNase_T"/>
    <property type="match status" value="1"/>
</dbReference>
<dbReference type="InterPro" id="IPR036397">
    <property type="entry name" value="RNaseH_sf"/>
</dbReference>
<dbReference type="SUPFAM" id="SSF53098">
    <property type="entry name" value="Ribonuclease H-like"/>
    <property type="match status" value="1"/>
</dbReference>
<organism evidence="11 12">
    <name type="scientific">candidate division LCP-89 bacterium B3_LCP</name>
    <dbReference type="NCBI Taxonomy" id="2012998"/>
    <lineage>
        <taxon>Bacteria</taxon>
        <taxon>Pseudomonadati</taxon>
        <taxon>Bacteria division LCP-89</taxon>
    </lineage>
</organism>
<dbReference type="EC" id="3.1.-.-" evidence="9"/>
<comment type="catalytic activity">
    <reaction evidence="8">
        <text>ATP + H2O = ADP + phosphate + H(+)</text>
        <dbReference type="Rhea" id="RHEA:13065"/>
        <dbReference type="ChEBI" id="CHEBI:15377"/>
        <dbReference type="ChEBI" id="CHEBI:15378"/>
        <dbReference type="ChEBI" id="CHEBI:30616"/>
        <dbReference type="ChEBI" id="CHEBI:43474"/>
        <dbReference type="ChEBI" id="CHEBI:456216"/>
        <dbReference type="EC" id="5.6.2.3"/>
    </reaction>
</comment>
<evidence type="ECO:0000256" key="1">
    <source>
        <dbReference type="ARBA" id="ARBA00001966"/>
    </source>
</evidence>
<comment type="similarity">
    <text evidence="9">Belongs to the helicase family. DinG subfamily. Type 2 sub-subfamily.</text>
</comment>
<dbReference type="SUPFAM" id="SSF52540">
    <property type="entry name" value="P-loop containing nucleoside triphosphate hydrolases"/>
    <property type="match status" value="2"/>
</dbReference>
<evidence type="ECO:0000256" key="4">
    <source>
        <dbReference type="ARBA" id="ARBA00022801"/>
    </source>
</evidence>
<dbReference type="SMART" id="SM00479">
    <property type="entry name" value="EXOIII"/>
    <property type="match status" value="1"/>
</dbReference>
<name>A0A532V1C8_UNCL8</name>
<dbReference type="InterPro" id="IPR027417">
    <property type="entry name" value="P-loop_NTPase"/>
</dbReference>
<dbReference type="NCBIfam" id="TIGR00573">
    <property type="entry name" value="dnaq"/>
    <property type="match status" value="1"/>
</dbReference>
<feature type="domain" description="Helicase ATP-binding" evidence="10">
    <location>
        <begin position="282"/>
        <end position="554"/>
    </location>
</feature>
<comment type="cofactor">
    <cofactor evidence="1">
        <name>[4Fe-4S] cluster</name>
        <dbReference type="ChEBI" id="CHEBI:49883"/>
    </cofactor>
</comment>
<dbReference type="InterPro" id="IPR006555">
    <property type="entry name" value="ATP-dep_Helicase_C"/>
</dbReference>
<dbReference type="PANTHER" id="PTHR11472:SF34">
    <property type="entry name" value="REGULATOR OF TELOMERE ELONGATION HELICASE 1"/>
    <property type="match status" value="1"/>
</dbReference>
<dbReference type="GO" id="GO:0043139">
    <property type="term" value="F:5'-3' DNA helicase activity"/>
    <property type="evidence" value="ECO:0007669"/>
    <property type="project" value="UniProtKB-EC"/>
</dbReference>
<keyword evidence="9" id="KW-0269">Exonuclease</keyword>
<comment type="caution">
    <text evidence="11">The sequence shown here is derived from an EMBL/GenBank/DDBJ whole genome shotgun (WGS) entry which is preliminary data.</text>
</comment>
<evidence type="ECO:0000256" key="6">
    <source>
        <dbReference type="ARBA" id="ARBA00025483"/>
    </source>
</evidence>
<proteinExistence type="inferred from homology"/>
<dbReference type="InterPro" id="IPR012337">
    <property type="entry name" value="RNaseH-like_sf"/>
</dbReference>
<dbReference type="SMART" id="SM00487">
    <property type="entry name" value="DEXDc"/>
    <property type="match status" value="1"/>
</dbReference>
<evidence type="ECO:0000313" key="11">
    <source>
        <dbReference type="EMBL" id="TKJ41015.1"/>
    </source>
</evidence>
<dbReference type="AlphaFoldDB" id="A0A532V1C8"/>
<accession>A0A532V1C8</accession>
<dbReference type="InterPro" id="IPR013520">
    <property type="entry name" value="Ribonucl_H"/>
</dbReference>
<dbReference type="GO" id="GO:0006260">
    <property type="term" value="P:DNA replication"/>
    <property type="evidence" value="ECO:0007669"/>
    <property type="project" value="InterPro"/>
</dbReference>
<dbReference type="Proteomes" id="UP000319619">
    <property type="component" value="Unassembled WGS sequence"/>
</dbReference>
<dbReference type="InterPro" id="IPR045028">
    <property type="entry name" value="DinG/Rad3-like"/>
</dbReference>
<gene>
    <name evidence="9" type="primary">dinG</name>
    <name evidence="11" type="ORF">CEE37_04950</name>
</gene>
<evidence type="ECO:0000256" key="3">
    <source>
        <dbReference type="ARBA" id="ARBA00022741"/>
    </source>
</evidence>
<dbReference type="GO" id="GO:0016887">
    <property type="term" value="F:ATP hydrolysis activity"/>
    <property type="evidence" value="ECO:0007669"/>
    <property type="project" value="RHEA"/>
</dbReference>